<proteinExistence type="predicted"/>
<feature type="compositionally biased region" description="Polar residues" evidence="1">
    <location>
        <begin position="78"/>
        <end position="91"/>
    </location>
</feature>
<dbReference type="AlphaFoldDB" id="A0A7S4FWX8"/>
<gene>
    <name evidence="2" type="ORF">EGYM00163_LOCUS29033</name>
</gene>
<sequence length="107" mass="12090">MNFLESMHLQIYVMCHAHDSLTKSADSHVNDLARETDGWPIVEATEEKLGKGLLGSTLGRRRERVLRHPTMAHVHQHATASNDVTATTYSELPTPRPRSYNKYVCCT</sequence>
<evidence type="ECO:0000256" key="1">
    <source>
        <dbReference type="SAM" id="MobiDB-lite"/>
    </source>
</evidence>
<accession>A0A7S4FWX8</accession>
<name>A0A7S4FWX8_9EUGL</name>
<dbReference type="EMBL" id="HBJA01083177">
    <property type="protein sequence ID" value="CAE0817865.1"/>
    <property type="molecule type" value="Transcribed_RNA"/>
</dbReference>
<organism evidence="2">
    <name type="scientific">Eutreptiella gymnastica</name>
    <dbReference type="NCBI Taxonomy" id="73025"/>
    <lineage>
        <taxon>Eukaryota</taxon>
        <taxon>Discoba</taxon>
        <taxon>Euglenozoa</taxon>
        <taxon>Euglenida</taxon>
        <taxon>Spirocuta</taxon>
        <taxon>Euglenophyceae</taxon>
        <taxon>Eutreptiales</taxon>
        <taxon>Eutreptiaceae</taxon>
        <taxon>Eutreptiella</taxon>
    </lineage>
</organism>
<evidence type="ECO:0000313" key="2">
    <source>
        <dbReference type="EMBL" id="CAE0817865.1"/>
    </source>
</evidence>
<reference evidence="2" key="1">
    <citation type="submission" date="2021-01" db="EMBL/GenBank/DDBJ databases">
        <authorList>
            <person name="Corre E."/>
            <person name="Pelletier E."/>
            <person name="Niang G."/>
            <person name="Scheremetjew M."/>
            <person name="Finn R."/>
            <person name="Kale V."/>
            <person name="Holt S."/>
            <person name="Cochrane G."/>
            <person name="Meng A."/>
            <person name="Brown T."/>
            <person name="Cohen L."/>
        </authorList>
    </citation>
    <scope>NUCLEOTIDE SEQUENCE</scope>
    <source>
        <strain evidence="2">CCMP1594</strain>
    </source>
</reference>
<feature type="region of interest" description="Disordered" evidence="1">
    <location>
        <begin position="72"/>
        <end position="93"/>
    </location>
</feature>
<protein>
    <submittedName>
        <fullName evidence="2">Uncharacterized protein</fullName>
    </submittedName>
</protein>